<dbReference type="AlphaFoldDB" id="A0A6A4S5M7"/>
<comment type="caution">
    <text evidence="1">The sequence shown here is derived from an EMBL/GenBank/DDBJ whole genome shotgun (WGS) entry which is preliminary data.</text>
</comment>
<protein>
    <submittedName>
        <fullName evidence="1">Uncharacterized protein</fullName>
    </submittedName>
</protein>
<gene>
    <name evidence="1" type="ORF">F2P81_017247</name>
</gene>
<name>A0A6A4S5M7_SCOMX</name>
<evidence type="ECO:0000313" key="2">
    <source>
        <dbReference type="Proteomes" id="UP000438429"/>
    </source>
</evidence>
<proteinExistence type="predicted"/>
<sequence>MKVDGVDVSVCAAALHIGKDPSLGGRYHRLTLCFLVSCFSDWICNSGTEWHQRGKSMEMSKCNREIAENQCVLSEKRGHQTSVRGLTICLQTRTHTKNSLGLSCNVPAGAACHYGYDFRFKHCASSGGANPNVADKRAGRIGLNLHFILVVLFSTNKLTPEKT</sequence>
<evidence type="ECO:0000313" key="1">
    <source>
        <dbReference type="EMBL" id="KAF0030516.1"/>
    </source>
</evidence>
<reference evidence="1 2" key="1">
    <citation type="submission" date="2019-06" db="EMBL/GenBank/DDBJ databases">
        <title>Draft genomes of female and male turbot (Scophthalmus maximus).</title>
        <authorList>
            <person name="Xu H."/>
            <person name="Xu X.-W."/>
            <person name="Shao C."/>
            <person name="Chen S."/>
        </authorList>
    </citation>
    <scope>NUCLEOTIDE SEQUENCE [LARGE SCALE GENOMIC DNA]</scope>
    <source>
        <strain evidence="1">Ysfricsl-2016a</strain>
        <tissue evidence="1">Blood</tissue>
    </source>
</reference>
<accession>A0A6A4S5M7</accession>
<organism evidence="1 2">
    <name type="scientific">Scophthalmus maximus</name>
    <name type="common">Turbot</name>
    <name type="synonym">Psetta maxima</name>
    <dbReference type="NCBI Taxonomy" id="52904"/>
    <lineage>
        <taxon>Eukaryota</taxon>
        <taxon>Metazoa</taxon>
        <taxon>Chordata</taxon>
        <taxon>Craniata</taxon>
        <taxon>Vertebrata</taxon>
        <taxon>Euteleostomi</taxon>
        <taxon>Actinopterygii</taxon>
        <taxon>Neopterygii</taxon>
        <taxon>Teleostei</taxon>
        <taxon>Neoteleostei</taxon>
        <taxon>Acanthomorphata</taxon>
        <taxon>Carangaria</taxon>
        <taxon>Pleuronectiformes</taxon>
        <taxon>Pleuronectoidei</taxon>
        <taxon>Scophthalmidae</taxon>
        <taxon>Scophthalmus</taxon>
    </lineage>
</organism>
<dbReference type="EMBL" id="VEVO01000015">
    <property type="protein sequence ID" value="KAF0030516.1"/>
    <property type="molecule type" value="Genomic_DNA"/>
</dbReference>
<dbReference type="Proteomes" id="UP000438429">
    <property type="component" value="Unassembled WGS sequence"/>
</dbReference>